<evidence type="ECO:0000259" key="5">
    <source>
        <dbReference type="PROSITE" id="PS51720"/>
    </source>
</evidence>
<dbReference type="CDD" id="cd01852">
    <property type="entry name" value="AIG1"/>
    <property type="match status" value="1"/>
</dbReference>
<gene>
    <name evidence="6" type="primary">LOC100934456</name>
</gene>
<dbReference type="GO" id="GO:0005783">
    <property type="term" value="C:endoplasmic reticulum"/>
    <property type="evidence" value="ECO:0007669"/>
    <property type="project" value="TreeGrafter"/>
</dbReference>
<evidence type="ECO:0000256" key="2">
    <source>
        <dbReference type="ARBA" id="ARBA00022741"/>
    </source>
</evidence>
<dbReference type="PANTHER" id="PTHR10903">
    <property type="entry name" value="GTPASE, IMAP FAMILY MEMBER-RELATED"/>
    <property type="match status" value="1"/>
</dbReference>
<proteinExistence type="inferred from homology"/>
<dbReference type="FunCoup" id="A0A7N4PS13">
    <property type="interactions" value="22"/>
</dbReference>
<dbReference type="GO" id="GO:0005525">
    <property type="term" value="F:GTP binding"/>
    <property type="evidence" value="ECO:0007669"/>
    <property type="project" value="UniProtKB-KW"/>
</dbReference>
<sequence length="328" mass="37460">MGSTLSSVSSLFQVNMRGRKMAKDEENSYDSEEERKSLQEPKLRLILVGKTGSGKSATGNSILGENVFVSKLQAMPVTKICSKRSRSWHRGEIEIIDTPDIFSLEASPEDPISREIIRCYLLSSPGPHALVLVTQLGRYTKEDQDAMKKVKEIFGNKVIQHTVVIFTRKEDLGSDSLKDYLRFTDNKALKELVAQCGGRVCAFNNRATGREQEEQVKKLMDIVESIVQKKRGIHYTNEVYSLVEELQESSAEEKFRRIGEKLAKFKEENKRAQRSRAGVFLIFRVLNESRKSHPMLWKFSITVIGFCFLWLVTPRSLFNSLWDTTSHE</sequence>
<comment type="similarity">
    <text evidence="1">Belongs to the TRAFAC class TrmE-Era-EngA-EngB-Septin-like GTPase superfamily. AIG1/Toc34/Toc159-like paraseptin GTPase family. IAN subfamily.</text>
</comment>
<organism evidence="6 7">
    <name type="scientific">Sarcophilus harrisii</name>
    <name type="common">Tasmanian devil</name>
    <name type="synonym">Sarcophilus laniarius</name>
    <dbReference type="NCBI Taxonomy" id="9305"/>
    <lineage>
        <taxon>Eukaryota</taxon>
        <taxon>Metazoa</taxon>
        <taxon>Chordata</taxon>
        <taxon>Craniata</taxon>
        <taxon>Vertebrata</taxon>
        <taxon>Euteleostomi</taxon>
        <taxon>Mammalia</taxon>
        <taxon>Metatheria</taxon>
        <taxon>Dasyuromorphia</taxon>
        <taxon>Dasyuridae</taxon>
        <taxon>Sarcophilus</taxon>
    </lineage>
</organism>
<feature type="domain" description="AIG1-type G" evidence="5">
    <location>
        <begin position="40"/>
        <end position="244"/>
    </location>
</feature>
<evidence type="ECO:0000256" key="3">
    <source>
        <dbReference type="ARBA" id="ARBA00023134"/>
    </source>
</evidence>
<keyword evidence="2" id="KW-0547">Nucleotide-binding</keyword>
<dbReference type="GeneID" id="100934456"/>
<dbReference type="GeneTree" id="ENSGT00940000161272"/>
<dbReference type="Gene3D" id="3.40.50.300">
    <property type="entry name" value="P-loop containing nucleotide triphosphate hydrolases"/>
    <property type="match status" value="1"/>
</dbReference>
<dbReference type="InterPro" id="IPR027417">
    <property type="entry name" value="P-loop_NTPase"/>
</dbReference>
<evidence type="ECO:0000313" key="6">
    <source>
        <dbReference type="Ensembl" id="ENSSHAP00000042550.1"/>
    </source>
</evidence>
<protein>
    <recommendedName>
        <fullName evidence="5">AIG1-type G domain-containing protein</fullName>
    </recommendedName>
</protein>
<reference evidence="6 7" key="1">
    <citation type="journal article" date="2011" name="Proc. Natl. Acad. Sci. U.S.A.">
        <title>Genetic diversity and population structure of the endangered marsupial Sarcophilus harrisii (Tasmanian devil).</title>
        <authorList>
            <person name="Miller W."/>
            <person name="Hayes V.M."/>
            <person name="Ratan A."/>
            <person name="Petersen D.C."/>
            <person name="Wittekindt N.E."/>
            <person name="Miller J."/>
            <person name="Walenz B."/>
            <person name="Knight J."/>
            <person name="Qi J."/>
            <person name="Zhao F."/>
            <person name="Wang Q."/>
            <person name="Bedoya-Reina O.C."/>
            <person name="Katiyar N."/>
            <person name="Tomsho L.P."/>
            <person name="Kasson L.M."/>
            <person name="Hardie R.A."/>
            <person name="Woodbridge P."/>
            <person name="Tindall E.A."/>
            <person name="Bertelsen M.F."/>
            <person name="Dixon D."/>
            <person name="Pyecroft S."/>
            <person name="Helgen K.M."/>
            <person name="Lesk A.M."/>
            <person name="Pringle T.H."/>
            <person name="Patterson N."/>
            <person name="Zhang Y."/>
            <person name="Kreiss A."/>
            <person name="Woods G.M."/>
            <person name="Jones M.E."/>
            <person name="Schuster S.C."/>
        </authorList>
    </citation>
    <scope>NUCLEOTIDE SEQUENCE [LARGE SCALE GENOMIC DNA]</scope>
</reference>
<feature type="region of interest" description="Disordered" evidence="4">
    <location>
        <begin position="16"/>
        <end position="37"/>
    </location>
</feature>
<dbReference type="PROSITE" id="PS51720">
    <property type="entry name" value="G_AIG1"/>
    <property type="match status" value="1"/>
</dbReference>
<dbReference type="PANTHER" id="PTHR10903:SF74">
    <property type="entry name" value="GTPASE IMAP FAMILY MEMBER 1"/>
    <property type="match status" value="1"/>
</dbReference>
<evidence type="ECO:0000256" key="1">
    <source>
        <dbReference type="ARBA" id="ARBA00008535"/>
    </source>
</evidence>
<dbReference type="FunFam" id="3.40.50.300:FF:000366">
    <property type="entry name" value="GTPase, IMAP family member 2"/>
    <property type="match status" value="1"/>
</dbReference>
<reference evidence="6" key="2">
    <citation type="submission" date="2025-08" db="UniProtKB">
        <authorList>
            <consortium name="Ensembl"/>
        </authorList>
    </citation>
    <scope>IDENTIFICATION</scope>
</reference>
<dbReference type="RefSeq" id="XP_012406590.2">
    <property type="nucleotide sequence ID" value="XM_012551136.3"/>
</dbReference>
<dbReference type="InterPro" id="IPR006703">
    <property type="entry name" value="G_AIG1"/>
</dbReference>
<dbReference type="SUPFAM" id="SSF52540">
    <property type="entry name" value="P-loop containing nucleoside triphosphate hydrolases"/>
    <property type="match status" value="1"/>
</dbReference>
<dbReference type="InterPro" id="IPR045058">
    <property type="entry name" value="GIMA/IAN/Toc"/>
</dbReference>
<dbReference type="AlphaFoldDB" id="A0A7N4PS13"/>
<dbReference type="Proteomes" id="UP000007648">
    <property type="component" value="Unassembled WGS sequence"/>
</dbReference>
<dbReference type="Ensembl" id="ENSSHAT00000044289.1">
    <property type="protein sequence ID" value="ENSSHAP00000042550.1"/>
    <property type="gene ID" value="ENSSHAG00000024369.1"/>
</dbReference>
<dbReference type="Pfam" id="PF04548">
    <property type="entry name" value="AIG1"/>
    <property type="match status" value="1"/>
</dbReference>
<accession>A0A7N4PS13</accession>
<keyword evidence="3" id="KW-0342">GTP-binding</keyword>
<evidence type="ECO:0000256" key="4">
    <source>
        <dbReference type="SAM" id="MobiDB-lite"/>
    </source>
</evidence>
<dbReference type="InParanoid" id="A0A7N4PS13"/>
<reference evidence="6" key="3">
    <citation type="submission" date="2025-09" db="UniProtKB">
        <authorList>
            <consortium name="Ensembl"/>
        </authorList>
    </citation>
    <scope>IDENTIFICATION</scope>
</reference>
<evidence type="ECO:0000313" key="7">
    <source>
        <dbReference type="Proteomes" id="UP000007648"/>
    </source>
</evidence>
<keyword evidence="7" id="KW-1185">Reference proteome</keyword>
<dbReference type="OrthoDB" id="8954335at2759"/>
<name>A0A7N4PS13_SARHA</name>